<feature type="transmembrane region" description="Helical" evidence="7">
    <location>
        <begin position="58"/>
        <end position="76"/>
    </location>
</feature>
<protein>
    <submittedName>
        <fullName evidence="8">Type IV secretory system conjugative DNA transfer family protein</fullName>
    </submittedName>
</protein>
<accession>A0ABV7RCQ4</accession>
<organism evidence="8 9">
    <name type="scientific">Paracoccus mangrovi</name>
    <dbReference type="NCBI Taxonomy" id="1715645"/>
    <lineage>
        <taxon>Bacteria</taxon>
        <taxon>Pseudomonadati</taxon>
        <taxon>Pseudomonadota</taxon>
        <taxon>Alphaproteobacteria</taxon>
        <taxon>Rhodobacterales</taxon>
        <taxon>Paracoccaceae</taxon>
        <taxon>Paracoccus</taxon>
    </lineage>
</organism>
<dbReference type="InterPro" id="IPR027417">
    <property type="entry name" value="P-loop_NTPase"/>
</dbReference>
<dbReference type="Pfam" id="PF02534">
    <property type="entry name" value="T4SS-DNA_transf"/>
    <property type="match status" value="1"/>
</dbReference>
<dbReference type="EMBL" id="JBHRXJ010000027">
    <property type="protein sequence ID" value="MFC3530440.1"/>
    <property type="molecule type" value="Genomic_DNA"/>
</dbReference>
<evidence type="ECO:0000313" key="9">
    <source>
        <dbReference type="Proteomes" id="UP001595721"/>
    </source>
</evidence>
<keyword evidence="5 7" id="KW-1133">Transmembrane helix</keyword>
<evidence type="ECO:0000256" key="5">
    <source>
        <dbReference type="ARBA" id="ARBA00022989"/>
    </source>
</evidence>
<comment type="caution">
    <text evidence="8">The sequence shown here is derived from an EMBL/GenBank/DDBJ whole genome shotgun (WGS) entry which is preliminary data.</text>
</comment>
<evidence type="ECO:0000256" key="4">
    <source>
        <dbReference type="ARBA" id="ARBA00022692"/>
    </source>
</evidence>
<dbReference type="PANTHER" id="PTHR37937:SF1">
    <property type="entry name" value="CONJUGATIVE TRANSFER: DNA TRANSPORT"/>
    <property type="match status" value="1"/>
</dbReference>
<proteinExistence type="inferred from homology"/>
<dbReference type="InterPro" id="IPR051539">
    <property type="entry name" value="T4SS-coupling_protein"/>
</dbReference>
<sequence length="619" mass="68610">MQYVFSALGLLSRLSLVVVVTPILAGWFFVWMVIATAFAWFAWLIVIIILSDLAVGEALWHWFVFWPMTITGWIIGASDWSNRTGIKLWGRKPGDSHGSARFASRKDRAAFEGGAGLLIGRDLDTGKLLRYEGPAHLLTLAPTRAGKGVGTVIPNLLLAERSVLVIDPKGENAKIAGEARRRFGAVHILDPFGVTGMPASAYNPLGRLDAKSLDLGEDAASLAEALVMDPPGQQSEAHWNEEAKALLAGLIMFAVAHEDQDRKTLATVREYLTLPPEKFRTLLELMQDSTAAGGLIARAANRFLGKSDREAASVLSSAQRHTHFLDSPRIVAATARSDFQFSALRHDLTSIFLVLPPNRLDAYSRWLRLLVAQALQDIARDAEAAQASSARLKQPALFLLDEFAALGRLEAVERAMGLMAGYGLQLWPILQDMSQLRDLYGARANTFVANAGVLQTFGVNDFETAKWLSQMIGRETTGYQTESHKPGDAPSTSYNVTARDLMTPDEIMQLPLHVQLLRVQGKPVMIARKLRYFADRGQDIERAQIYAKRLCAHLWVDSMRRRLQHSKGIHRTVVASPLVAEPAYRQRRDSVVRHLRKYCLGNTFQHEAVSIRDMAKDFG</sequence>
<dbReference type="Gene3D" id="3.40.50.300">
    <property type="entry name" value="P-loop containing nucleotide triphosphate hydrolases"/>
    <property type="match status" value="1"/>
</dbReference>
<gene>
    <name evidence="8" type="ORF">ACFOMH_19930</name>
</gene>
<evidence type="ECO:0000256" key="1">
    <source>
        <dbReference type="ARBA" id="ARBA00004651"/>
    </source>
</evidence>
<evidence type="ECO:0000256" key="7">
    <source>
        <dbReference type="SAM" id="Phobius"/>
    </source>
</evidence>
<dbReference type="RefSeq" id="WP_377746669.1">
    <property type="nucleotide sequence ID" value="NZ_JBHRXJ010000027.1"/>
</dbReference>
<evidence type="ECO:0000256" key="2">
    <source>
        <dbReference type="ARBA" id="ARBA00008806"/>
    </source>
</evidence>
<keyword evidence="9" id="KW-1185">Reference proteome</keyword>
<feature type="transmembrane region" description="Helical" evidence="7">
    <location>
        <begin position="27"/>
        <end position="51"/>
    </location>
</feature>
<dbReference type="PANTHER" id="PTHR37937">
    <property type="entry name" value="CONJUGATIVE TRANSFER: DNA TRANSPORT"/>
    <property type="match status" value="1"/>
</dbReference>
<keyword evidence="3" id="KW-1003">Cell membrane</keyword>
<dbReference type="CDD" id="cd01127">
    <property type="entry name" value="TrwB_TraG_TraD_VirD4"/>
    <property type="match status" value="2"/>
</dbReference>
<comment type="similarity">
    <text evidence="2">Belongs to the VirD4/TraG family.</text>
</comment>
<evidence type="ECO:0000313" key="8">
    <source>
        <dbReference type="EMBL" id="MFC3530440.1"/>
    </source>
</evidence>
<dbReference type="SUPFAM" id="SSF52540">
    <property type="entry name" value="P-loop containing nucleoside triphosphate hydrolases"/>
    <property type="match status" value="1"/>
</dbReference>
<name>A0ABV7RCQ4_9RHOB</name>
<keyword evidence="6 7" id="KW-0472">Membrane</keyword>
<dbReference type="Proteomes" id="UP001595721">
    <property type="component" value="Unassembled WGS sequence"/>
</dbReference>
<evidence type="ECO:0000256" key="6">
    <source>
        <dbReference type="ARBA" id="ARBA00023136"/>
    </source>
</evidence>
<reference evidence="9" key="1">
    <citation type="journal article" date="2019" name="Int. J. Syst. Evol. Microbiol.">
        <title>The Global Catalogue of Microorganisms (GCM) 10K type strain sequencing project: providing services to taxonomists for standard genome sequencing and annotation.</title>
        <authorList>
            <consortium name="The Broad Institute Genomics Platform"/>
            <consortium name="The Broad Institute Genome Sequencing Center for Infectious Disease"/>
            <person name="Wu L."/>
            <person name="Ma J."/>
        </authorList>
    </citation>
    <scope>NUCLEOTIDE SEQUENCE [LARGE SCALE GENOMIC DNA]</scope>
    <source>
        <strain evidence="9">KCTC 42899</strain>
    </source>
</reference>
<dbReference type="InterPro" id="IPR003688">
    <property type="entry name" value="TraG/VirD4"/>
</dbReference>
<comment type="subcellular location">
    <subcellularLocation>
        <location evidence="1">Cell membrane</location>
        <topology evidence="1">Multi-pass membrane protein</topology>
    </subcellularLocation>
</comment>
<evidence type="ECO:0000256" key="3">
    <source>
        <dbReference type="ARBA" id="ARBA00022475"/>
    </source>
</evidence>
<keyword evidence="4 7" id="KW-0812">Transmembrane</keyword>